<feature type="region of interest" description="Disordered" evidence="1">
    <location>
        <begin position="1"/>
        <end position="29"/>
    </location>
</feature>
<proteinExistence type="predicted"/>
<name>A0A6B0RQ48_9CETA</name>
<accession>A0A6B0RQ48</accession>
<organism evidence="2 3">
    <name type="scientific">Bos mutus</name>
    <name type="common">wild yak</name>
    <dbReference type="NCBI Taxonomy" id="72004"/>
    <lineage>
        <taxon>Eukaryota</taxon>
        <taxon>Metazoa</taxon>
        <taxon>Chordata</taxon>
        <taxon>Craniata</taxon>
        <taxon>Vertebrata</taxon>
        <taxon>Euteleostomi</taxon>
        <taxon>Mammalia</taxon>
        <taxon>Eutheria</taxon>
        <taxon>Laurasiatheria</taxon>
        <taxon>Artiodactyla</taxon>
        <taxon>Ruminantia</taxon>
        <taxon>Pecora</taxon>
        <taxon>Bovidae</taxon>
        <taxon>Bovinae</taxon>
        <taxon>Bos</taxon>
    </lineage>
</organism>
<keyword evidence="3" id="KW-1185">Reference proteome</keyword>
<evidence type="ECO:0000256" key="1">
    <source>
        <dbReference type="SAM" id="MobiDB-lite"/>
    </source>
</evidence>
<gene>
    <name evidence="2" type="ORF">E5288_WYG019913</name>
</gene>
<comment type="caution">
    <text evidence="2">The sequence shown here is derived from an EMBL/GenBank/DDBJ whole genome shotgun (WGS) entry which is preliminary data.</text>
</comment>
<protein>
    <submittedName>
        <fullName evidence="2">Uncharacterized protein</fullName>
    </submittedName>
</protein>
<evidence type="ECO:0000313" key="2">
    <source>
        <dbReference type="EMBL" id="MXQ91672.1"/>
    </source>
</evidence>
<dbReference type="Proteomes" id="UP000322234">
    <property type="component" value="Unassembled WGS sequence"/>
</dbReference>
<sequence>MTDVKESGRDKPWSDCSMSSPVGHAGPPECGKGTIAMLTVVLDEHREVMGISPPLCKHHNPLQPTGPLEATSKMYLSSHYQHHVSLKRHQTLPYSVRGTLISDIQRKTNNLRSQHAYRVCQGNMHLNAVSNSNLECIIFRISSICVYISVKRKQAYSKKQSTEDLTTDLKRESALTESYRSLTEDLERESGGKVTISNGKKQTRGAKHLS</sequence>
<dbReference type="EMBL" id="VBQZ03000073">
    <property type="protein sequence ID" value="MXQ91672.1"/>
    <property type="molecule type" value="Genomic_DNA"/>
</dbReference>
<reference evidence="2" key="1">
    <citation type="submission" date="2019-10" db="EMBL/GenBank/DDBJ databases">
        <title>The sequence and de novo assembly of the wild yak genome.</title>
        <authorList>
            <person name="Liu Y."/>
        </authorList>
    </citation>
    <scope>NUCLEOTIDE SEQUENCE [LARGE SCALE GENOMIC DNA]</scope>
    <source>
        <strain evidence="2">WY2019</strain>
    </source>
</reference>
<feature type="compositionally biased region" description="Basic and acidic residues" evidence="1">
    <location>
        <begin position="1"/>
        <end position="13"/>
    </location>
</feature>
<feature type="compositionally biased region" description="Basic residues" evidence="1">
    <location>
        <begin position="201"/>
        <end position="210"/>
    </location>
</feature>
<evidence type="ECO:0000313" key="3">
    <source>
        <dbReference type="Proteomes" id="UP000322234"/>
    </source>
</evidence>
<feature type="region of interest" description="Disordered" evidence="1">
    <location>
        <begin position="181"/>
        <end position="210"/>
    </location>
</feature>
<feature type="compositionally biased region" description="Basic and acidic residues" evidence="1">
    <location>
        <begin position="182"/>
        <end position="191"/>
    </location>
</feature>
<dbReference type="AlphaFoldDB" id="A0A6B0RQ48"/>